<evidence type="ECO:0000256" key="1">
    <source>
        <dbReference type="SAM" id="Phobius"/>
    </source>
</evidence>
<protein>
    <submittedName>
        <fullName evidence="2">Uncharacterized protein</fullName>
    </submittedName>
</protein>
<dbReference type="Proteomes" id="UP000004722">
    <property type="component" value="Unassembled WGS sequence"/>
</dbReference>
<evidence type="ECO:0000313" key="3">
    <source>
        <dbReference type="Proteomes" id="UP000004722"/>
    </source>
</evidence>
<dbReference type="AlphaFoldDB" id="K1LZI1"/>
<reference evidence="2 3" key="1">
    <citation type="submission" date="2012-07" db="EMBL/GenBank/DDBJ databases">
        <title>The Genome Sequence of Lactobacillus crispatus FB077-07.</title>
        <authorList>
            <consortium name="The Broad Institute Genome Sequencing Platform"/>
            <person name="Earl A."/>
            <person name="Ward D."/>
            <person name="Feldgarden M."/>
            <person name="Gevers D."/>
            <person name="Saerens B."/>
            <person name="Vaneechoutte M."/>
            <person name="Walker B."/>
            <person name="Young S.K."/>
            <person name="Zeng Q."/>
            <person name="Gargeya S."/>
            <person name="Fitzgerald M."/>
            <person name="Haas B."/>
            <person name="Abouelleil A."/>
            <person name="Alvarado L."/>
            <person name="Arachchi H.M."/>
            <person name="Berlin A.M."/>
            <person name="Chapman S.B."/>
            <person name="Goldberg J."/>
            <person name="Griggs A."/>
            <person name="Gujja S."/>
            <person name="Hansen M."/>
            <person name="Howarth C."/>
            <person name="Imamovic A."/>
            <person name="Larimer J."/>
            <person name="McCowen C."/>
            <person name="Montmayeur A."/>
            <person name="Murphy C."/>
            <person name="Neiman D."/>
            <person name="Pearson M."/>
            <person name="Priest M."/>
            <person name="Roberts A."/>
            <person name="Saif S."/>
            <person name="Shea T."/>
            <person name="Sisk P."/>
            <person name="Sykes S."/>
            <person name="Wortman J."/>
            <person name="Nusbaum C."/>
            <person name="Birren B."/>
        </authorList>
    </citation>
    <scope>NUCLEOTIDE SEQUENCE [LARGE SCALE GENOMIC DNA]</scope>
    <source>
        <strain evidence="2 3">FB077-07</strain>
    </source>
</reference>
<organism evidence="2 3">
    <name type="scientific">Lactobacillus crispatus FB077-07</name>
    <dbReference type="NCBI Taxonomy" id="883092"/>
    <lineage>
        <taxon>Bacteria</taxon>
        <taxon>Bacillati</taxon>
        <taxon>Bacillota</taxon>
        <taxon>Bacilli</taxon>
        <taxon>Lactobacillales</taxon>
        <taxon>Lactobacillaceae</taxon>
        <taxon>Lactobacillus</taxon>
    </lineage>
</organism>
<keyword evidence="1" id="KW-1133">Transmembrane helix</keyword>
<comment type="caution">
    <text evidence="2">The sequence shown here is derived from an EMBL/GenBank/DDBJ whole genome shotgun (WGS) entry which is preliminary data.</text>
</comment>
<proteinExistence type="predicted"/>
<keyword evidence="1" id="KW-0472">Membrane</keyword>
<name>K1LZI1_9LACO</name>
<feature type="transmembrane region" description="Helical" evidence="1">
    <location>
        <begin position="16"/>
        <end position="33"/>
    </location>
</feature>
<sequence>MTNKEMIIDSYHSSKMTMIVTFLGIVAIALFDLI</sequence>
<evidence type="ECO:0000313" key="2">
    <source>
        <dbReference type="EMBL" id="EKB62195.1"/>
    </source>
</evidence>
<dbReference type="EMBL" id="AGZG01000115">
    <property type="protein sequence ID" value="EKB62195.1"/>
    <property type="molecule type" value="Genomic_DNA"/>
</dbReference>
<keyword evidence="1" id="KW-0812">Transmembrane</keyword>
<accession>K1LZI1</accession>
<gene>
    <name evidence="2" type="ORF">HMPREF9249_02418</name>
</gene>
<dbReference type="HOGENOM" id="CLU_3374333_0_0_9"/>